<keyword evidence="5 17" id="KW-0963">Cytoplasm</keyword>
<dbReference type="SMART" id="SM00535">
    <property type="entry name" value="RIBOc"/>
    <property type="match status" value="1"/>
</dbReference>
<evidence type="ECO:0000256" key="7">
    <source>
        <dbReference type="ARBA" id="ARBA00022664"/>
    </source>
</evidence>
<dbReference type="AlphaFoldDB" id="K9EQ24"/>
<keyword evidence="13 17" id="KW-0378">Hydrolase</keyword>
<evidence type="ECO:0000256" key="17">
    <source>
        <dbReference type="HAMAP-Rule" id="MF_00104"/>
    </source>
</evidence>
<dbReference type="Proteomes" id="UP000009875">
    <property type="component" value="Unassembled WGS sequence"/>
</dbReference>
<feature type="compositionally biased region" description="Low complexity" evidence="18">
    <location>
        <begin position="217"/>
        <end position="235"/>
    </location>
</feature>
<dbReference type="GO" id="GO:0042802">
    <property type="term" value="F:identical protein binding"/>
    <property type="evidence" value="ECO:0007669"/>
    <property type="project" value="UniProtKB-ARBA"/>
</dbReference>
<evidence type="ECO:0000256" key="18">
    <source>
        <dbReference type="SAM" id="MobiDB-lite"/>
    </source>
</evidence>
<evidence type="ECO:0000313" key="22">
    <source>
        <dbReference type="Proteomes" id="UP000009875"/>
    </source>
</evidence>
<keyword evidence="6 17" id="KW-0698">rRNA processing</keyword>
<evidence type="ECO:0000256" key="15">
    <source>
        <dbReference type="ARBA" id="ARBA00022884"/>
    </source>
</evidence>
<dbReference type="RefSeq" id="WP_003778988.1">
    <property type="nucleotide sequence ID" value="NZ_JH992961.1"/>
</dbReference>
<feature type="domain" description="RNase III" evidence="20">
    <location>
        <begin position="6"/>
        <end position="135"/>
    </location>
</feature>
<evidence type="ECO:0000256" key="10">
    <source>
        <dbReference type="ARBA" id="ARBA00022723"/>
    </source>
</evidence>
<feature type="region of interest" description="Disordered" evidence="18">
    <location>
        <begin position="205"/>
        <end position="235"/>
    </location>
</feature>
<dbReference type="SUPFAM" id="SSF54768">
    <property type="entry name" value="dsRNA-binding domain-like"/>
    <property type="match status" value="1"/>
</dbReference>
<dbReference type="GO" id="GO:0046872">
    <property type="term" value="F:metal ion binding"/>
    <property type="evidence" value="ECO:0007669"/>
    <property type="project" value="UniProtKB-KW"/>
</dbReference>
<evidence type="ECO:0000256" key="9">
    <source>
        <dbReference type="ARBA" id="ARBA00022722"/>
    </source>
</evidence>
<comment type="function">
    <text evidence="17">Digests double-stranded RNA. Involved in the processing of primary rRNA transcript to yield the immediate precursors to the large and small rRNAs (23S and 16S). Processes some mRNAs, and tRNAs when they are encoded in the rRNA operon. Processes pre-crRNA and tracrRNA of type II CRISPR loci if present in the organism.</text>
</comment>
<evidence type="ECO:0000256" key="8">
    <source>
        <dbReference type="ARBA" id="ARBA00022694"/>
    </source>
</evidence>
<dbReference type="GO" id="GO:0005737">
    <property type="term" value="C:cytoplasm"/>
    <property type="evidence" value="ECO:0007669"/>
    <property type="project" value="UniProtKB-SubCell"/>
</dbReference>
<dbReference type="eggNOG" id="COG0571">
    <property type="taxonomic scope" value="Bacteria"/>
</dbReference>
<keyword evidence="8 17" id="KW-0819">tRNA processing</keyword>
<dbReference type="GO" id="GO:0006397">
    <property type="term" value="P:mRNA processing"/>
    <property type="evidence" value="ECO:0007669"/>
    <property type="project" value="UniProtKB-UniRule"/>
</dbReference>
<dbReference type="STRING" id="883081.HMPREF9698_01318"/>
<feature type="active site" evidence="17">
    <location>
        <position position="52"/>
    </location>
</feature>
<evidence type="ECO:0000259" key="19">
    <source>
        <dbReference type="PROSITE" id="PS50137"/>
    </source>
</evidence>
<keyword evidence="22" id="KW-1185">Reference proteome</keyword>
<dbReference type="GO" id="GO:0019843">
    <property type="term" value="F:rRNA binding"/>
    <property type="evidence" value="ECO:0007669"/>
    <property type="project" value="UniProtKB-KW"/>
</dbReference>
<dbReference type="PANTHER" id="PTHR11207">
    <property type="entry name" value="RIBONUCLEASE III"/>
    <property type="match status" value="1"/>
</dbReference>
<accession>K9EQ24</accession>
<evidence type="ECO:0000313" key="21">
    <source>
        <dbReference type="EMBL" id="EKU93012.1"/>
    </source>
</evidence>
<dbReference type="Pfam" id="PF14622">
    <property type="entry name" value="Ribonucleas_3_3"/>
    <property type="match status" value="1"/>
</dbReference>
<evidence type="ECO:0000256" key="14">
    <source>
        <dbReference type="ARBA" id="ARBA00022842"/>
    </source>
</evidence>
<evidence type="ECO:0000256" key="16">
    <source>
        <dbReference type="ARBA" id="ARBA00053741"/>
    </source>
</evidence>
<dbReference type="PATRIC" id="fig|883081.3.peg.1495"/>
<dbReference type="EC" id="3.1.26.3" evidence="17"/>
<dbReference type="InterPro" id="IPR011907">
    <property type="entry name" value="RNase_III"/>
</dbReference>
<dbReference type="GO" id="GO:0010468">
    <property type="term" value="P:regulation of gene expression"/>
    <property type="evidence" value="ECO:0007669"/>
    <property type="project" value="TreeGrafter"/>
</dbReference>
<dbReference type="InterPro" id="IPR036389">
    <property type="entry name" value="RNase_III_sf"/>
</dbReference>
<feature type="binding site" evidence="17">
    <location>
        <position position="121"/>
    </location>
    <ligand>
        <name>Mg(2+)</name>
        <dbReference type="ChEBI" id="CHEBI:18420"/>
    </ligand>
</feature>
<dbReference type="PROSITE" id="PS00517">
    <property type="entry name" value="RNASE_3_1"/>
    <property type="match status" value="1"/>
</dbReference>
<keyword evidence="9 17" id="KW-0540">Nuclease</keyword>
<dbReference type="PROSITE" id="PS50137">
    <property type="entry name" value="DS_RBD"/>
    <property type="match status" value="1"/>
</dbReference>
<evidence type="ECO:0000256" key="2">
    <source>
        <dbReference type="ARBA" id="ARBA00004496"/>
    </source>
</evidence>
<dbReference type="GO" id="GO:0006364">
    <property type="term" value="P:rRNA processing"/>
    <property type="evidence" value="ECO:0007669"/>
    <property type="project" value="UniProtKB-UniRule"/>
</dbReference>
<evidence type="ECO:0000256" key="1">
    <source>
        <dbReference type="ARBA" id="ARBA00000109"/>
    </source>
</evidence>
<dbReference type="GO" id="GO:0008033">
    <property type="term" value="P:tRNA processing"/>
    <property type="evidence" value="ECO:0007669"/>
    <property type="project" value="UniProtKB-KW"/>
</dbReference>
<reference evidence="21 22" key="1">
    <citation type="submission" date="2012-09" db="EMBL/GenBank/DDBJ databases">
        <title>The Genome Sequence of Alloiococcus otitis ATCC 51267.</title>
        <authorList>
            <consortium name="The Broad Institute Genome Sequencing Platform"/>
            <person name="Earl A."/>
            <person name="Ward D."/>
            <person name="Feldgarden M."/>
            <person name="Gevers D."/>
            <person name="Huys G."/>
            <person name="Walker B."/>
            <person name="Young S.K."/>
            <person name="Zeng Q."/>
            <person name="Gargeya S."/>
            <person name="Fitzgerald M."/>
            <person name="Haas B."/>
            <person name="Abouelleil A."/>
            <person name="Alvarado L."/>
            <person name="Arachchi H.M."/>
            <person name="Berlin A.M."/>
            <person name="Chapman S.B."/>
            <person name="Goldberg J."/>
            <person name="Griggs A."/>
            <person name="Gujja S."/>
            <person name="Hansen M."/>
            <person name="Howarth C."/>
            <person name="Imamovic A."/>
            <person name="Larimer J."/>
            <person name="McCowen C."/>
            <person name="Montmayeur A."/>
            <person name="Murphy C."/>
            <person name="Neiman D."/>
            <person name="Pearson M."/>
            <person name="Priest M."/>
            <person name="Roberts A."/>
            <person name="Saif S."/>
            <person name="Shea T."/>
            <person name="Sisk P."/>
            <person name="Sykes S."/>
            <person name="Wortman J."/>
            <person name="Nusbaum C."/>
            <person name="Birren B."/>
        </authorList>
    </citation>
    <scope>NUCLEOTIDE SEQUENCE [LARGE SCALE GENOMIC DNA]</scope>
    <source>
        <strain evidence="21 22">ATCC 51267</strain>
    </source>
</reference>
<keyword evidence="15 17" id="KW-0694">RNA-binding</keyword>
<dbReference type="SMART" id="SM00358">
    <property type="entry name" value="DSRM"/>
    <property type="match status" value="1"/>
</dbReference>
<dbReference type="FunFam" id="3.30.160.20:FF:000003">
    <property type="entry name" value="Ribonuclease 3"/>
    <property type="match status" value="1"/>
</dbReference>
<evidence type="ECO:0000256" key="3">
    <source>
        <dbReference type="ARBA" id="ARBA00010183"/>
    </source>
</evidence>
<comment type="subcellular location">
    <subcellularLocation>
        <location evidence="2 17">Cytoplasm</location>
    </subcellularLocation>
</comment>
<dbReference type="FunFam" id="1.10.1520.10:FF:000001">
    <property type="entry name" value="Ribonuclease 3"/>
    <property type="match status" value="1"/>
</dbReference>
<keyword evidence="11 17" id="KW-0699">rRNA-binding</keyword>
<gene>
    <name evidence="17" type="primary">rnc</name>
    <name evidence="21" type="ORF">HMPREF9698_01318</name>
</gene>
<name>K9EQ24_9LACT</name>
<evidence type="ECO:0000256" key="4">
    <source>
        <dbReference type="ARBA" id="ARBA00011738"/>
    </source>
</evidence>
<feature type="binding site" evidence="17">
    <location>
        <position position="124"/>
    </location>
    <ligand>
        <name>Mg(2+)</name>
        <dbReference type="ChEBI" id="CHEBI:18420"/>
    </ligand>
</feature>
<proteinExistence type="inferred from homology"/>
<keyword evidence="14 17" id="KW-0460">Magnesium</keyword>
<evidence type="ECO:0000256" key="12">
    <source>
        <dbReference type="ARBA" id="ARBA00022759"/>
    </source>
</evidence>
<dbReference type="GO" id="GO:0003725">
    <property type="term" value="F:double-stranded RNA binding"/>
    <property type="evidence" value="ECO:0007669"/>
    <property type="project" value="TreeGrafter"/>
</dbReference>
<feature type="binding site" evidence="17">
    <location>
        <position position="48"/>
    </location>
    <ligand>
        <name>Mg(2+)</name>
        <dbReference type="ChEBI" id="CHEBI:18420"/>
    </ligand>
</feature>
<organism evidence="21 22">
    <name type="scientific">Alloiococcus otitis ATCC 51267</name>
    <dbReference type="NCBI Taxonomy" id="883081"/>
    <lineage>
        <taxon>Bacteria</taxon>
        <taxon>Bacillati</taxon>
        <taxon>Bacillota</taxon>
        <taxon>Bacilli</taxon>
        <taxon>Lactobacillales</taxon>
        <taxon>Carnobacteriaceae</taxon>
        <taxon>Alloiococcus</taxon>
    </lineage>
</organism>
<dbReference type="PANTHER" id="PTHR11207:SF0">
    <property type="entry name" value="RIBONUCLEASE 3"/>
    <property type="match status" value="1"/>
</dbReference>
<dbReference type="CDD" id="cd00593">
    <property type="entry name" value="RIBOc"/>
    <property type="match status" value="1"/>
</dbReference>
<dbReference type="OrthoDB" id="9805026at2"/>
<dbReference type="NCBIfam" id="TIGR02191">
    <property type="entry name" value="RNaseIII"/>
    <property type="match status" value="1"/>
</dbReference>
<dbReference type="EMBL" id="AGXA01000029">
    <property type="protein sequence ID" value="EKU93012.1"/>
    <property type="molecule type" value="Genomic_DNA"/>
</dbReference>
<dbReference type="CDD" id="cd10845">
    <property type="entry name" value="DSRM_RNAse_III_family"/>
    <property type="match status" value="1"/>
</dbReference>
<keyword evidence="7 17" id="KW-0507">mRNA processing</keyword>
<comment type="subunit">
    <text evidence="4 17">Homodimer.</text>
</comment>
<dbReference type="HAMAP" id="MF_00104">
    <property type="entry name" value="RNase_III"/>
    <property type="match status" value="1"/>
</dbReference>
<comment type="function">
    <text evidence="16">Digests double-stranded RNA. Involved in the processing of primary rRNA transcript to yield the immediate precursors to the large and small rRNAs (23S and 16S). Also processes some mRNAs, and tRNAs when they are encoded in the rRNA operon.</text>
</comment>
<dbReference type="Gene3D" id="3.30.160.20">
    <property type="match status" value="1"/>
</dbReference>
<comment type="catalytic activity">
    <reaction evidence="1 17">
        <text>Endonucleolytic cleavage to 5'-phosphomonoester.</text>
        <dbReference type="EC" id="3.1.26.3"/>
    </reaction>
</comment>
<keyword evidence="12 17" id="KW-0255">Endonuclease</keyword>
<comment type="caution">
    <text evidence="21">The sequence shown here is derived from an EMBL/GenBank/DDBJ whole genome shotgun (WGS) entry which is preliminary data.</text>
</comment>
<dbReference type="InterPro" id="IPR014720">
    <property type="entry name" value="dsRBD_dom"/>
</dbReference>
<sequence>MLEKLKNHIKSEFDLEFKDESLLLEAFTHSSYANDHHQARHKNLERLEFLGDAVVELCTSAYLYDKFPELPEGQLTRIRAASVRAESLAQLARECDLPQFILLGKGEEMMQGRERPALLCDVFEAFTGAIFQDQGYEQARQFLSQVLFPKIDHDDFSHGMDFKTALQELMQENGEVKIDYDVVDTKGPDHNRTFYVEVKIEGDSYGVGQGNSKKRAQQQAAKKALEQLSQKQASD</sequence>
<evidence type="ECO:0000256" key="13">
    <source>
        <dbReference type="ARBA" id="ARBA00022801"/>
    </source>
</evidence>
<dbReference type="Pfam" id="PF00035">
    <property type="entry name" value="dsrm"/>
    <property type="match status" value="1"/>
</dbReference>
<dbReference type="SUPFAM" id="SSF69065">
    <property type="entry name" value="RNase III domain-like"/>
    <property type="match status" value="1"/>
</dbReference>
<evidence type="ECO:0000256" key="6">
    <source>
        <dbReference type="ARBA" id="ARBA00022552"/>
    </source>
</evidence>
<dbReference type="PROSITE" id="PS50142">
    <property type="entry name" value="RNASE_3_2"/>
    <property type="match status" value="1"/>
</dbReference>
<protein>
    <recommendedName>
        <fullName evidence="17">Ribonuclease 3</fullName>
        <ecNumber evidence="17">3.1.26.3</ecNumber>
    </recommendedName>
    <alternativeName>
        <fullName evidence="17">Ribonuclease III</fullName>
        <shortName evidence="17">RNase III</shortName>
    </alternativeName>
</protein>
<feature type="active site" evidence="17">
    <location>
        <position position="124"/>
    </location>
</feature>
<dbReference type="InterPro" id="IPR000999">
    <property type="entry name" value="RNase_III_dom"/>
</dbReference>
<dbReference type="Gene3D" id="1.10.1520.10">
    <property type="entry name" value="Ribonuclease III domain"/>
    <property type="match status" value="1"/>
</dbReference>
<evidence type="ECO:0000256" key="5">
    <source>
        <dbReference type="ARBA" id="ARBA00022490"/>
    </source>
</evidence>
<evidence type="ECO:0000259" key="20">
    <source>
        <dbReference type="PROSITE" id="PS50142"/>
    </source>
</evidence>
<dbReference type="HOGENOM" id="CLU_000907_1_3_9"/>
<keyword evidence="10 17" id="KW-0479">Metal-binding</keyword>
<comment type="cofactor">
    <cofactor evidence="17">
        <name>Mg(2+)</name>
        <dbReference type="ChEBI" id="CHEBI:18420"/>
    </cofactor>
</comment>
<dbReference type="GO" id="GO:0004525">
    <property type="term" value="F:ribonuclease III activity"/>
    <property type="evidence" value="ECO:0007669"/>
    <property type="project" value="UniProtKB-UniRule"/>
</dbReference>
<feature type="domain" description="DRBM" evidence="19">
    <location>
        <begin position="161"/>
        <end position="230"/>
    </location>
</feature>
<evidence type="ECO:0000256" key="11">
    <source>
        <dbReference type="ARBA" id="ARBA00022730"/>
    </source>
</evidence>
<comment type="similarity">
    <text evidence="3">Belongs to the ribonuclease III family.</text>
</comment>